<dbReference type="Proteomes" id="UP000225910">
    <property type="component" value="Unassembled WGS sequence"/>
</dbReference>
<comment type="caution">
    <text evidence="1">The sequence shown here is derived from an EMBL/GenBank/DDBJ whole genome shotgun (WGS) entry which is preliminary data.</text>
</comment>
<evidence type="ECO:0000313" key="1">
    <source>
        <dbReference type="EMBL" id="PFT87171.1"/>
    </source>
</evidence>
<proteinExistence type="predicted"/>
<gene>
    <name evidence="1" type="ORF">COK81_21110</name>
</gene>
<sequence length="240" mass="26699">LTPEFALRNPIRDQFAAYVVSDTGYNPFDFVKGLKEVGKKRFGKGSEVYDDWVNQGGAYGGYLSADRDLLKEQLEGIGNQQKEGLSKAIQTITAPVNPKNWLKVLQTISEVSEEATKVGAYQRGLKKGLTPEESAYQARDLMDFNRMGNSVQSANRVFTFLNANLQGKDKLIRSMKEHPIRTSARIAGSTLPPSALALASYANANEKQKEMMDNMTQHEKDTYWSYAIPGTDKVGRIPKP</sequence>
<organism evidence="1 2">
    <name type="scientific">Bacillus thuringiensis</name>
    <dbReference type="NCBI Taxonomy" id="1428"/>
    <lineage>
        <taxon>Bacteria</taxon>
        <taxon>Bacillati</taxon>
        <taxon>Bacillota</taxon>
        <taxon>Bacilli</taxon>
        <taxon>Bacillales</taxon>
        <taxon>Bacillaceae</taxon>
        <taxon>Bacillus</taxon>
        <taxon>Bacillus cereus group</taxon>
    </lineage>
</organism>
<evidence type="ECO:0000313" key="2">
    <source>
        <dbReference type="Proteomes" id="UP000225910"/>
    </source>
</evidence>
<dbReference type="GO" id="GO:0016740">
    <property type="term" value="F:transferase activity"/>
    <property type="evidence" value="ECO:0007669"/>
    <property type="project" value="UniProtKB-KW"/>
</dbReference>
<dbReference type="EMBL" id="NVCU01000204">
    <property type="protein sequence ID" value="PFT87171.1"/>
    <property type="molecule type" value="Genomic_DNA"/>
</dbReference>
<feature type="non-terminal residue" evidence="1">
    <location>
        <position position="240"/>
    </location>
</feature>
<accession>A0A9X7AY16</accession>
<dbReference type="AlphaFoldDB" id="A0A9X7AY16"/>
<protein>
    <submittedName>
        <fullName evidence="1">4'-phosphopantetheinyl transferase</fullName>
    </submittedName>
</protein>
<name>A0A9X7AY16_BACTU</name>
<keyword evidence="1" id="KW-0808">Transferase</keyword>
<feature type="non-terminal residue" evidence="1">
    <location>
        <position position="1"/>
    </location>
</feature>
<reference evidence="1 2" key="1">
    <citation type="submission" date="2017-09" db="EMBL/GenBank/DDBJ databases">
        <title>Large-scale bioinformatics analysis of Bacillus genomes uncovers conserved roles of natural products in bacterial physiology.</title>
        <authorList>
            <consortium name="Agbiome Team Llc"/>
            <person name="Bleich R.M."/>
            <person name="Grubbs K.J."/>
            <person name="Santa Maria K.C."/>
            <person name="Allen S.E."/>
            <person name="Farag S."/>
            <person name="Shank E.A."/>
            <person name="Bowers A."/>
        </authorList>
    </citation>
    <scope>NUCLEOTIDE SEQUENCE [LARGE SCALE GENOMIC DNA]</scope>
    <source>
        <strain evidence="1 2">AFS064137</strain>
    </source>
</reference>